<protein>
    <recommendedName>
        <fullName evidence="2">26S proteasome non-ATPase regulatory subunit 5</fullName>
    </recommendedName>
</protein>
<reference evidence="5" key="2">
    <citation type="journal article" date="2002" name="Genome Biol.">
        <title>Finishing a whole-genome shotgun: release 3 of the Drosophila melanogaster euchromatic genome sequence.</title>
        <authorList>
            <person name="Celniker S.E."/>
            <person name="Wheeler D.A."/>
            <person name="Kronmiller B."/>
            <person name="Carlson J.W."/>
            <person name="Halpern A."/>
            <person name="Patel S."/>
            <person name="Adams M."/>
            <person name="Champe M."/>
            <person name="Dugan S.P."/>
            <person name="Frise E."/>
            <person name="Hodgson A."/>
            <person name="George R.A."/>
            <person name="Hoskins R.A."/>
            <person name="Laverty T."/>
            <person name="Muzny D.M."/>
            <person name="Nelson C.R."/>
            <person name="Pacleb J.M."/>
            <person name="Park S."/>
            <person name="Pfeiffer B.D."/>
            <person name="Richards S."/>
            <person name="Sodergren E.J."/>
            <person name="Svirskas R."/>
            <person name="Tabor P.E."/>
            <person name="Wan K."/>
            <person name="Stapleton M."/>
            <person name="Sutton G.G."/>
            <person name="Venter C."/>
            <person name="Weinstock G."/>
            <person name="Scherer S.E."/>
            <person name="Myers E.W."/>
            <person name="Gibbs R.A."/>
            <person name="Rubin G.M."/>
        </authorList>
    </citation>
    <scope>NUCLEOTIDE SEQUENCE [LARGE SCALE GENOMIC DNA]</scope>
    <source>
        <strain evidence="5">Berkeley</strain>
    </source>
</reference>
<accession>X2JBJ9</accession>
<dbReference type="GeneID" id="32269"/>
<keyword evidence="5" id="KW-1185">Reference proteome</keyword>
<dbReference type="Bgee" id="FBgn0030457">
    <property type="expression patterns" value="Expressed in visceral muscle cell in digestive tract and 84 other cell types or tissues"/>
</dbReference>
<reference evidence="5" key="4">
    <citation type="journal article" date="2002" name="Genome Biol.">
        <title>The transposable elements of the Drosophila melanogaster euchromatin: a genomics perspective.</title>
        <authorList>
            <person name="Kaminker J.S."/>
            <person name="Bergman C.M."/>
            <person name="Kronmiller B."/>
            <person name="Carlson J."/>
            <person name="Svirskas R."/>
            <person name="Patel S."/>
            <person name="Frise E."/>
            <person name="Wheeler D.A."/>
            <person name="Lewis S.E."/>
            <person name="Rubin G.M."/>
            <person name="Ashburner M."/>
            <person name="Celniker S.E."/>
        </authorList>
    </citation>
    <scope>NUCLEOTIDE SEQUENCE [LARGE SCALE GENOMIC DNA]</scope>
    <source>
        <strain evidence="5">Berkeley</strain>
    </source>
</reference>
<reference evidence="3" key="11">
    <citation type="journal article" date="2015" name="G3 (Bethesda)">
        <title>Gene Model Annotations for Drosophila melanogaster: The Rule-Benders.</title>
        <authorList>
            <consortium name="FlyBase Consortium"/>
            <person name="Crosby M.A."/>
            <person name="Gramates L.S."/>
            <person name="Dos Santos G."/>
            <person name="Matthews B.B."/>
            <person name="St Pierre S.E."/>
            <person name="Zhou P."/>
            <person name="Schroeder A.J."/>
            <person name="Falls K."/>
            <person name="Emmert D.B."/>
            <person name="Russo S.M."/>
            <person name="Gelbart W.M."/>
            <person name="null"/>
        </authorList>
    </citation>
    <scope>NUCLEOTIDE SEQUENCE</scope>
</reference>
<reference evidence="3" key="12">
    <citation type="journal article" date="2015" name="Genome Res.">
        <title>The Release 6 reference sequence of the Drosophila melanogaster genome.</title>
        <authorList>
            <person name="Hoskins R.A."/>
            <person name="Carlson J.W."/>
            <person name="Wan K.H."/>
            <person name="Park S."/>
            <person name="Mendez I."/>
            <person name="Galle S.E."/>
            <person name="Booth B.W."/>
            <person name="Pfeiffer B.D."/>
            <person name="George R.A."/>
            <person name="Svirskas R."/>
            <person name="Krzywinski M."/>
            <person name="Schein J."/>
            <person name="Accardo M.C."/>
            <person name="Damia E."/>
            <person name="Messina G."/>
            <person name="Mendez-Lago M."/>
            <person name="de Pablos B."/>
            <person name="Demakova O.V."/>
            <person name="Andreyeva E.N."/>
            <person name="Boldyreva L.V."/>
            <person name="Marra M."/>
            <person name="Carvalho A.B."/>
            <person name="Dimitri P."/>
            <person name="Villasante A."/>
            <person name="Zhimulev I.F."/>
            <person name="Rubin G.M."/>
            <person name="Karpen G.H."/>
            <person name="Celniker S.E."/>
        </authorList>
    </citation>
    <scope>NUCLEOTIDE SEQUENCE</scope>
</reference>
<dbReference type="EMBL" id="AE014298">
    <property type="protein sequence ID" value="AHN59660.1"/>
    <property type="molecule type" value="Genomic_DNA"/>
</dbReference>
<dbReference type="KEGG" id="dme:Dmel_CG12096"/>
<dbReference type="RefSeq" id="NP_001285190.1">
    <property type="nucleotide sequence ID" value="NM_001298261.1"/>
</dbReference>
<gene>
    <name evidence="3" type="primary">S5b</name>
    <name evidence="3" type="synonym">12096</name>
    <name evidence="3" type="synonym">Dmel\CG12096</name>
    <name evidence="3" type="synonym">dS5b</name>
    <name evidence="3" type="synonym">S5b/PSMD5</name>
    <name evidence="3 4" type="ORF">CG12096</name>
    <name evidence="3" type="ORF">Dmel_CG12096</name>
</gene>
<dbReference type="DNASU" id="32269"/>
<dbReference type="BioGRID-ORCS" id="32269">
    <property type="hits" value="0 hits in 1 CRISPR screen"/>
</dbReference>
<dbReference type="ExpressionAtlas" id="X2JBJ9">
    <property type="expression patterns" value="baseline and differential"/>
</dbReference>
<dbReference type="InterPro" id="IPR016024">
    <property type="entry name" value="ARM-type_fold"/>
</dbReference>
<dbReference type="SMR" id="X2JBJ9"/>
<reference evidence="3" key="13">
    <citation type="submission" date="2023-12" db="EMBL/GenBank/DDBJ databases">
        <authorList>
            <consortium name="FlyBase"/>
        </authorList>
    </citation>
    <scope>NUCLEOTIDE SEQUENCE</scope>
</reference>
<comment type="similarity">
    <text evidence="1">Belongs to the proteasome subunit S5B/HSM3 family.</text>
</comment>
<evidence type="ECO:0000313" key="5">
    <source>
        <dbReference type="Proteomes" id="UP000000803"/>
    </source>
</evidence>
<organism evidence="3 5">
    <name type="scientific">Drosophila melanogaster</name>
    <name type="common">Fruit fly</name>
    <dbReference type="NCBI Taxonomy" id="7227"/>
    <lineage>
        <taxon>Eukaryota</taxon>
        <taxon>Metazoa</taxon>
        <taxon>Ecdysozoa</taxon>
        <taxon>Arthropoda</taxon>
        <taxon>Hexapoda</taxon>
        <taxon>Insecta</taxon>
        <taxon>Pterygota</taxon>
        <taxon>Neoptera</taxon>
        <taxon>Endopterygota</taxon>
        <taxon>Diptera</taxon>
        <taxon>Brachycera</taxon>
        <taxon>Muscomorpha</taxon>
        <taxon>Ephydroidea</taxon>
        <taxon>Drosophilidae</taxon>
        <taxon>Drosophila</taxon>
        <taxon>Sophophora</taxon>
    </lineage>
</organism>
<dbReference type="InterPro" id="IPR019538">
    <property type="entry name" value="PSMD5"/>
</dbReference>
<reference evidence="3 5" key="5">
    <citation type="journal article" date="2002" name="Genome Biol.">
        <title>Heterochromatic sequences in a Drosophila whole-genome shotgun assembly.</title>
        <authorList>
            <person name="Hoskins R.A."/>
            <person name="Smith C.D."/>
            <person name="Carlson J.W."/>
            <person name="Carvalho A.B."/>
            <person name="Halpern A."/>
            <person name="Kaminker J.S."/>
            <person name="Kennedy C."/>
            <person name="Mungall C.J."/>
            <person name="Sullivan B.A."/>
            <person name="Sutton G.G."/>
            <person name="Yasuhara J.C."/>
            <person name="Wakimoto B.T."/>
            <person name="Myers E.W."/>
            <person name="Celniker S.E."/>
            <person name="Rubin G.M."/>
            <person name="Karpen G.H."/>
        </authorList>
    </citation>
    <scope>NUCLEOTIDE SEQUENCE [LARGE SCALE GENOMIC DNA]</scope>
    <source>
        <strain evidence="5">Berkeley</strain>
    </source>
</reference>
<reference evidence="3" key="10">
    <citation type="journal article" date="2015" name="G3 (Bethesda)">
        <title>Gene Model Annotations for Drosophila melanogaster: Impact of High-Throughput Data.</title>
        <authorList>
            <consortium name="FlyBase Consortium"/>
            <person name="Matthews B.B."/>
            <person name="Dos Santos G."/>
            <person name="Crosby M.A."/>
            <person name="Emmert D.B."/>
            <person name="St Pierre S.E."/>
            <person name="Gramates L.S."/>
            <person name="Zhou P."/>
            <person name="Schroeder A.J."/>
            <person name="Falls K."/>
            <person name="Strelets V."/>
            <person name="Russo S.M."/>
            <person name="Gelbart W.M."/>
            <person name="null"/>
        </authorList>
    </citation>
    <scope>NUCLEOTIDE SEQUENCE</scope>
</reference>
<reference evidence="3 5" key="9">
    <citation type="journal article" date="2007" name="Science">
        <title>Sequence finishing and mapping of Drosophila melanogaster heterochromatin.</title>
        <authorList>
            <person name="Hoskins R.A."/>
            <person name="Carlson J.W."/>
            <person name="Kennedy C."/>
            <person name="Acevedo D."/>
            <person name="Evans-Holm M."/>
            <person name="Frise E."/>
            <person name="Wan K.H."/>
            <person name="Park S."/>
            <person name="Mendez-Lago M."/>
            <person name="Rossi F."/>
            <person name="Villasante A."/>
            <person name="Dimitri P."/>
            <person name="Karpen G.H."/>
            <person name="Celniker S.E."/>
        </authorList>
    </citation>
    <scope>NUCLEOTIDE SEQUENCE [LARGE SCALE GENOMIC DNA]</scope>
    <source>
        <strain evidence="5">Berkeley</strain>
    </source>
</reference>
<dbReference type="Pfam" id="PF10508">
    <property type="entry name" value="Proteasom_PSMB"/>
    <property type="match status" value="1"/>
</dbReference>
<reference evidence="3 5" key="6">
    <citation type="journal article" date="2005" name="PLoS Comput. Biol.">
        <title>Combined evidence annotation of transposable elements in genome sequences.</title>
        <authorList>
            <person name="Quesneville H."/>
            <person name="Bergman C.M."/>
            <person name="Andrieu O."/>
            <person name="Autard D."/>
            <person name="Nouaud D."/>
            <person name="Ashburner M."/>
            <person name="Anxolabehere D."/>
        </authorList>
    </citation>
    <scope>NUCLEOTIDE SEQUENCE [LARGE SCALE GENOMIC DNA]</scope>
    <source>
        <strain evidence="5">Berkeley</strain>
    </source>
</reference>
<dbReference type="PANTHER" id="PTHR13554:SF10">
    <property type="entry name" value="26S PROTEASOME NON-ATPASE REGULATORY SUBUNIT 5"/>
    <property type="match status" value="1"/>
</dbReference>
<dbReference type="Proteomes" id="UP000000803">
    <property type="component" value="Chromosome X"/>
</dbReference>
<dbReference type="AGR" id="FB:FBgn0030457"/>
<keyword evidence="6" id="KW-1267">Proteomics identification</keyword>
<dbReference type="EMBL" id="AE014298">
    <property type="protein sequence ID" value="AHN59661.1"/>
    <property type="molecule type" value="Genomic_DNA"/>
</dbReference>
<dbReference type="PANTHER" id="PTHR13554">
    <property type="entry name" value="26S PROTEASOME NON-ATPASE REGULATORY SUBUNIT 5-RELATED"/>
    <property type="match status" value="1"/>
</dbReference>
<dbReference type="HOGENOM" id="CLU_043710_0_0_1"/>
<evidence type="ECO:0000256" key="2">
    <source>
        <dbReference type="ARBA" id="ARBA00014933"/>
    </source>
</evidence>
<dbReference type="SUPFAM" id="SSF48371">
    <property type="entry name" value="ARM repeat"/>
    <property type="match status" value="1"/>
</dbReference>
<dbReference type="GO" id="GO:0043248">
    <property type="term" value="P:proteasome assembly"/>
    <property type="evidence" value="ECO:0007669"/>
    <property type="project" value="InterPro"/>
</dbReference>
<evidence type="ECO:0000256" key="1">
    <source>
        <dbReference type="ARBA" id="ARBA00006823"/>
    </source>
</evidence>
<dbReference type="FlyBase" id="FBgn0030457">
    <property type="gene designation" value="CG12096"/>
</dbReference>
<evidence type="ECO:0000313" key="3">
    <source>
        <dbReference type="EMBL" id="AHN59660.1"/>
    </source>
</evidence>
<evidence type="ECO:0000313" key="4">
    <source>
        <dbReference type="FlyBase" id="FBgn0030457"/>
    </source>
</evidence>
<dbReference type="OrthoDB" id="10250600at2759"/>
<reference evidence="5" key="3">
    <citation type="journal article" date="2002" name="Genome Biol.">
        <title>Annotation of the Drosophila melanogaster euchromatic genome: a systematic review.</title>
        <authorList>
            <person name="Misra S."/>
            <person name="Crosby M.A."/>
            <person name="Mungall C.J."/>
            <person name="Matthews B.B."/>
            <person name="Campbell K.S."/>
            <person name="Hradecky P."/>
            <person name="Huang Y."/>
            <person name="Kaminker J.S."/>
            <person name="Millburn G.H."/>
            <person name="Prochnik S.E."/>
            <person name="Smith C.D."/>
            <person name="Tupy J.L."/>
            <person name="Whitfied E.J."/>
            <person name="Bayraktaroglu L."/>
            <person name="Berman B.P."/>
            <person name="Bettencourt B.R."/>
            <person name="Celniker S.E."/>
            <person name="de Grey A.D."/>
            <person name="Drysdale R.A."/>
            <person name="Harris N.L."/>
            <person name="Richter J."/>
            <person name="Russo S."/>
            <person name="Schroeder A.J."/>
            <person name="Shu S.Q."/>
            <person name="Stapleton M."/>
            <person name="Yamada C."/>
            <person name="Ashburner M."/>
            <person name="Gelbart W.M."/>
            <person name="Rubin G.M."/>
            <person name="Lewis S.E."/>
        </authorList>
    </citation>
    <scope>GENOME REANNOTATION</scope>
    <source>
        <strain evidence="5">Berkeley</strain>
    </source>
</reference>
<evidence type="ECO:0007829" key="6">
    <source>
        <dbReference type="PeptideAtlas" id="X2JBJ9"/>
    </source>
</evidence>
<dbReference type="RefSeq" id="NP_572862.2">
    <property type="nucleotide sequence ID" value="NM_132634.4"/>
</dbReference>
<name>X2JBJ9_DROME</name>
<dbReference type="VEuPathDB" id="VectorBase:FBgn0030457"/>
<sequence length="506" mass="56668">MEMEDNWWVTKLKALESKPQRLDALTAMNSAIAKEAALPRQIIERLLTTDQLYDCANPAADSHVPKDQAVDVTLELLCHCLDQLAMDTADEQLSSLLRRGLTHSNPALRAQVLASLFKKLLRQLTVGQVLTLPNNELIFLILDELKQPDTQSTSLAINILSIVLPQRISNADVQAKLVQLLKQNEIVRCRAYELAVVLAKKSATLLSDVTFILDAALSELDNDDVLLQASVMELLVPLAEQNHGLSYMERRRVLDIISYRVQRVEEHPLDALLVPSIMKFFGKISVYQPLKIIGGYPHMLACLFMQLQSEDESILPTAMDTLANLATTPQGKILLNMHFSGAMEKSFKKYGSHTKKLSAHIKKRLLNSLDVIYDFKTPPATEIINIGKNWYECFAGGAHANIIMDLINTPFPDLQMAALSFLKTICKYNWGIVALKNTGGAVEFLLSRQKDLHRDIKYMKWQIMEILSASAEFSPTETIRFTAYVNEGPYHVQADLDVATEPQGNA</sequence>
<reference evidence="3" key="7">
    <citation type="submission" date="2006-08" db="EMBL/GenBank/DDBJ databases">
        <authorList>
            <person name="Celniker S."/>
            <person name="Carlson J."/>
            <person name="Wan K."/>
            <person name="Frise E."/>
            <person name="Hoskins R."/>
            <person name="Park S."/>
            <person name="Svirskas R."/>
            <person name="Rubin G."/>
        </authorList>
    </citation>
    <scope>NUCLEOTIDE SEQUENCE</scope>
</reference>
<reference evidence="3 5" key="8">
    <citation type="journal article" date="2007" name="Science">
        <title>The Release 5.1 annotation of Drosophila melanogaster heterochromatin.</title>
        <authorList>
            <person name="Smith C.D."/>
            <person name="Shu S."/>
            <person name="Mungall C.J."/>
            <person name="Karpen G.H."/>
        </authorList>
    </citation>
    <scope>NUCLEOTIDE SEQUENCE [LARGE SCALE GENOMIC DNA]</scope>
    <source>
        <strain evidence="5">Berkeley</strain>
    </source>
</reference>
<dbReference type="OMA" id="WGQEYIS"/>
<reference evidence="3" key="14">
    <citation type="submission" date="2024-06" db="EMBL/GenBank/DDBJ databases">
        <title>Drosophila melanogaster release 4 sequence.</title>
        <authorList>
            <consortium name="Berkeley Drosophila Genome Project"/>
            <person name="Celniker S."/>
            <person name="Carlson J."/>
            <person name="Wan K."/>
            <person name="Pfeiffer B."/>
            <person name="Frise E."/>
            <person name="George R."/>
            <person name="Hoskins R."/>
            <person name="Stapleton M."/>
            <person name="Pacleb J."/>
            <person name="Park S."/>
            <person name="Svirskas R."/>
            <person name="Smith E."/>
            <person name="Yu C."/>
            <person name="Rubin G."/>
        </authorList>
    </citation>
    <scope>NUCLEOTIDE SEQUENCE</scope>
</reference>
<dbReference type="RefSeq" id="NP_001285191.1">
    <property type="nucleotide sequence ID" value="NM_001298262.1"/>
</dbReference>
<proteinExistence type="evidence at protein level"/>
<reference evidence="3 5" key="1">
    <citation type="journal article" date="2000" name="Science">
        <title>The genome sequence of Drosophila melanogaster.</title>
        <authorList>
            <person name="Adams M.D."/>
            <person name="Celniker S.E."/>
            <person name="Holt R.A."/>
            <person name="Evans C.A."/>
            <person name="Gocayne J.D."/>
            <person name="Amanatides P.G."/>
            <person name="Scherer S.E."/>
            <person name="Li P.W."/>
            <person name="Hoskins R.A."/>
            <person name="Galle R.F."/>
            <person name="George R.A."/>
            <person name="Lewis S.E."/>
            <person name="Richards S."/>
            <person name="Ashburner M."/>
            <person name="Henderson S.N."/>
            <person name="Sutton G.G."/>
            <person name="Wortman J.R."/>
            <person name="Yandell M.D."/>
            <person name="Zhang Q."/>
            <person name="Chen L.X."/>
            <person name="Brandon R.C."/>
            <person name="Rogers Y.H."/>
            <person name="Blazej R.G."/>
            <person name="Champe M."/>
            <person name="Pfeiffer B.D."/>
            <person name="Wan K.H."/>
            <person name="Doyle C."/>
            <person name="Baxter E.G."/>
            <person name="Helt G."/>
            <person name="Nelson C.R."/>
            <person name="Gabor G.L."/>
            <person name="Abril J.F."/>
            <person name="Agbayani A."/>
            <person name="An H.J."/>
            <person name="Andrews-Pfannkoch C."/>
            <person name="Baldwin D."/>
            <person name="Ballew R.M."/>
            <person name="Basu A."/>
            <person name="Baxendale J."/>
            <person name="Bayraktaroglu L."/>
            <person name="Beasley E.M."/>
            <person name="Beeson K.Y."/>
            <person name="Benos P.V."/>
            <person name="Berman B.P."/>
            <person name="Bhandari D."/>
            <person name="Bolshakov S."/>
            <person name="Borkova D."/>
            <person name="Botchan M.R."/>
            <person name="Bouck J."/>
            <person name="Brokstein P."/>
            <person name="Brottier P."/>
            <person name="Burtis K.C."/>
            <person name="Busam D.A."/>
            <person name="Butler H."/>
            <person name="Cadieu E."/>
            <person name="Center A."/>
            <person name="Chandra I."/>
            <person name="Cherry J.M."/>
            <person name="Cawley S."/>
            <person name="Dahlke C."/>
            <person name="Davenport L.B."/>
            <person name="Davies P."/>
            <person name="de Pablos B."/>
            <person name="Delcher A."/>
            <person name="Deng Z."/>
            <person name="Mays A.D."/>
            <person name="Dew I."/>
            <person name="Dietz S.M."/>
            <person name="Dodson K."/>
            <person name="Doup L.E."/>
            <person name="Downes M."/>
            <person name="Dugan-Rocha S."/>
            <person name="Dunkov B.C."/>
            <person name="Dunn P."/>
            <person name="Durbin K.J."/>
            <person name="Evangelista C.C."/>
            <person name="Ferraz C."/>
            <person name="Ferriera S."/>
            <person name="Fleischmann W."/>
            <person name="Fosler C."/>
            <person name="Gabrielian A.E."/>
            <person name="Garg N.S."/>
            <person name="Gelbart W.M."/>
            <person name="Glasser K."/>
            <person name="Glodek A."/>
            <person name="Gong F."/>
            <person name="Gorrell J.H."/>
            <person name="Gu Z."/>
            <person name="Guan P."/>
            <person name="Harris M."/>
            <person name="Harris N.L."/>
            <person name="Harvey D."/>
            <person name="Heiman T.J."/>
            <person name="Hernandez J.R."/>
            <person name="Houck J."/>
            <person name="Hostin D."/>
            <person name="Houston K.A."/>
            <person name="Howland T.J."/>
            <person name="Wei M.H."/>
            <person name="Ibegwam C."/>
            <person name="Jalali M."/>
            <person name="Kalush F."/>
            <person name="Karpen G.H."/>
            <person name="Ke Z."/>
            <person name="Kennison J.A."/>
            <person name="Ketchum K.A."/>
            <person name="Kimmel B.E."/>
            <person name="Kodira C.D."/>
            <person name="Kraft C."/>
            <person name="Kravitz S."/>
            <person name="Kulp D."/>
            <person name="Lai Z."/>
            <person name="Lasko P."/>
            <person name="Lei Y."/>
            <person name="Levitsky A.A."/>
            <person name="Li J."/>
            <person name="Li Z."/>
            <person name="Liang Y."/>
            <person name="Lin X."/>
            <person name="Liu X."/>
            <person name="Mattei B."/>
            <person name="McIntosh T.C."/>
            <person name="McLeod M.P."/>
            <person name="McPherson D."/>
            <person name="Merkulov G."/>
            <person name="Milshina N.V."/>
            <person name="Mobarry C."/>
            <person name="Morris J."/>
            <person name="Moshrefi A."/>
            <person name="Mount S.M."/>
            <person name="Moy M."/>
            <person name="Murphy B."/>
            <person name="Murphy L."/>
            <person name="Muzny D.M."/>
            <person name="Nelson D.L."/>
            <person name="Nelson D.R."/>
            <person name="Nelson K.A."/>
            <person name="Nixon K."/>
            <person name="Nusskern D.R."/>
            <person name="Pacleb J.M."/>
            <person name="Palazzolo M."/>
            <person name="Pittman G.S."/>
            <person name="Pan S."/>
            <person name="Pollard J."/>
            <person name="Puri V."/>
            <person name="Reese M.G."/>
            <person name="Reinert K."/>
            <person name="Remington K."/>
            <person name="Saunders R.D."/>
            <person name="Scheeler F."/>
            <person name="Shen H."/>
            <person name="Shue B.C."/>
            <person name="Siden-Kiamos I."/>
            <person name="Simpson M."/>
            <person name="Skupski M.P."/>
            <person name="Smith T."/>
            <person name="Spier E."/>
            <person name="Spradling A.C."/>
            <person name="Stapleton M."/>
            <person name="Strong R."/>
            <person name="Sun E."/>
            <person name="Svirskas R."/>
            <person name="Tector C."/>
            <person name="Turner R."/>
            <person name="Venter E."/>
            <person name="Wang A.H."/>
            <person name="Wang X."/>
            <person name="Wang Z.Y."/>
            <person name="Wassarman D.A."/>
            <person name="Weinstock G.M."/>
            <person name="Weissenbach J."/>
            <person name="Williams S.M."/>
            <person name="WoodageT"/>
            <person name="Worley K.C."/>
            <person name="Wu D."/>
            <person name="Yang S."/>
            <person name="Yao Q.A."/>
            <person name="Ye J."/>
            <person name="Yeh R.F."/>
            <person name="Zaveri J.S."/>
            <person name="Zhan M."/>
            <person name="Zhang G."/>
            <person name="Zhao Q."/>
            <person name="Zheng L."/>
            <person name="Zheng X.H."/>
            <person name="Zhong F.N."/>
            <person name="Zhong W."/>
            <person name="Zhou X."/>
            <person name="Zhu S."/>
            <person name="Zhu X."/>
            <person name="Smith H.O."/>
            <person name="Gibbs R.A."/>
            <person name="Myers E.W."/>
            <person name="Rubin G.M."/>
            <person name="Venter J.C."/>
        </authorList>
    </citation>
    <scope>NUCLEOTIDE SEQUENCE [LARGE SCALE GENOMIC DNA]</scope>
    <source>
        <strain evidence="5">Berkeley</strain>
    </source>
</reference>
<dbReference type="AlphaFoldDB" id="X2JBJ9"/>